<organism evidence="2 3">
    <name type="scientific">Pisolithus microcarpus 441</name>
    <dbReference type="NCBI Taxonomy" id="765257"/>
    <lineage>
        <taxon>Eukaryota</taxon>
        <taxon>Fungi</taxon>
        <taxon>Dikarya</taxon>
        <taxon>Basidiomycota</taxon>
        <taxon>Agaricomycotina</taxon>
        <taxon>Agaricomycetes</taxon>
        <taxon>Agaricomycetidae</taxon>
        <taxon>Boletales</taxon>
        <taxon>Sclerodermatineae</taxon>
        <taxon>Pisolithaceae</taxon>
        <taxon>Pisolithus</taxon>
    </lineage>
</organism>
<dbReference type="EMBL" id="KN833751">
    <property type="protein sequence ID" value="KIK21462.1"/>
    <property type="molecule type" value="Genomic_DNA"/>
</dbReference>
<dbReference type="HOGENOM" id="CLU_3033311_0_0_1"/>
<sequence>MWNLANEIASCEGAEISDRLFMTPTAPDLFHFVLAVICTASFYHKRGHKQAAWPQ</sequence>
<dbReference type="AlphaFoldDB" id="A0A0C9ZG82"/>
<protein>
    <submittedName>
        <fullName evidence="2">Uncharacterized protein</fullName>
    </submittedName>
</protein>
<gene>
    <name evidence="2" type="ORF">PISMIDRAFT_681149</name>
</gene>
<reference evidence="2 3" key="1">
    <citation type="submission" date="2014-04" db="EMBL/GenBank/DDBJ databases">
        <authorList>
            <consortium name="DOE Joint Genome Institute"/>
            <person name="Kuo A."/>
            <person name="Kohler A."/>
            <person name="Costa M.D."/>
            <person name="Nagy L.G."/>
            <person name="Floudas D."/>
            <person name="Copeland A."/>
            <person name="Barry K.W."/>
            <person name="Cichocki N."/>
            <person name="Veneault-Fourrey C."/>
            <person name="LaButti K."/>
            <person name="Lindquist E.A."/>
            <person name="Lipzen A."/>
            <person name="Lundell T."/>
            <person name="Morin E."/>
            <person name="Murat C."/>
            <person name="Sun H."/>
            <person name="Tunlid A."/>
            <person name="Henrissat B."/>
            <person name="Grigoriev I.V."/>
            <person name="Hibbett D.S."/>
            <person name="Martin F."/>
            <person name="Nordberg H.P."/>
            <person name="Cantor M.N."/>
            <person name="Hua S.X."/>
        </authorList>
    </citation>
    <scope>NUCLEOTIDE SEQUENCE [LARGE SCALE GENOMIC DNA]</scope>
    <source>
        <strain evidence="2 3">441</strain>
    </source>
</reference>
<evidence type="ECO:0000256" key="1">
    <source>
        <dbReference type="SAM" id="Phobius"/>
    </source>
</evidence>
<dbReference type="Proteomes" id="UP000054018">
    <property type="component" value="Unassembled WGS sequence"/>
</dbReference>
<keyword evidence="1" id="KW-1133">Transmembrane helix</keyword>
<feature type="transmembrane region" description="Helical" evidence="1">
    <location>
        <begin position="29"/>
        <end position="45"/>
    </location>
</feature>
<keyword evidence="1" id="KW-0812">Transmembrane</keyword>
<proteinExistence type="predicted"/>
<evidence type="ECO:0000313" key="3">
    <source>
        <dbReference type="Proteomes" id="UP000054018"/>
    </source>
</evidence>
<name>A0A0C9ZG82_9AGAM</name>
<accession>A0A0C9ZG82</accession>
<keyword evidence="3" id="KW-1185">Reference proteome</keyword>
<reference evidence="3" key="2">
    <citation type="submission" date="2015-01" db="EMBL/GenBank/DDBJ databases">
        <title>Evolutionary Origins and Diversification of the Mycorrhizal Mutualists.</title>
        <authorList>
            <consortium name="DOE Joint Genome Institute"/>
            <consortium name="Mycorrhizal Genomics Consortium"/>
            <person name="Kohler A."/>
            <person name="Kuo A."/>
            <person name="Nagy L.G."/>
            <person name="Floudas D."/>
            <person name="Copeland A."/>
            <person name="Barry K.W."/>
            <person name="Cichocki N."/>
            <person name="Veneault-Fourrey C."/>
            <person name="LaButti K."/>
            <person name="Lindquist E.A."/>
            <person name="Lipzen A."/>
            <person name="Lundell T."/>
            <person name="Morin E."/>
            <person name="Murat C."/>
            <person name="Riley R."/>
            <person name="Ohm R."/>
            <person name="Sun H."/>
            <person name="Tunlid A."/>
            <person name="Henrissat B."/>
            <person name="Grigoriev I.V."/>
            <person name="Hibbett D.S."/>
            <person name="Martin F."/>
        </authorList>
    </citation>
    <scope>NUCLEOTIDE SEQUENCE [LARGE SCALE GENOMIC DNA]</scope>
    <source>
        <strain evidence="3">441</strain>
    </source>
</reference>
<evidence type="ECO:0000313" key="2">
    <source>
        <dbReference type="EMBL" id="KIK21462.1"/>
    </source>
</evidence>
<keyword evidence="1" id="KW-0472">Membrane</keyword>